<dbReference type="Proteomes" id="UP001301769">
    <property type="component" value="Unassembled WGS sequence"/>
</dbReference>
<reference evidence="1" key="2">
    <citation type="submission" date="2023-05" db="EMBL/GenBank/DDBJ databases">
        <authorList>
            <consortium name="Lawrence Berkeley National Laboratory"/>
            <person name="Steindorff A."/>
            <person name="Hensen N."/>
            <person name="Bonometti L."/>
            <person name="Westerberg I."/>
            <person name="Brannstrom I.O."/>
            <person name="Guillou S."/>
            <person name="Cros-Aarteil S."/>
            <person name="Calhoun S."/>
            <person name="Haridas S."/>
            <person name="Kuo A."/>
            <person name="Mondo S."/>
            <person name="Pangilinan J."/>
            <person name="Riley R."/>
            <person name="Labutti K."/>
            <person name="Andreopoulos B."/>
            <person name="Lipzen A."/>
            <person name="Chen C."/>
            <person name="Yanf M."/>
            <person name="Daum C."/>
            <person name="Ng V."/>
            <person name="Clum A."/>
            <person name="Ohm R."/>
            <person name="Martin F."/>
            <person name="Silar P."/>
            <person name="Natvig D."/>
            <person name="Lalanne C."/>
            <person name="Gautier V."/>
            <person name="Ament-Velasquez S.L."/>
            <person name="Kruys A."/>
            <person name="Hutchinson M.I."/>
            <person name="Powell A.J."/>
            <person name="Barry K."/>
            <person name="Miller A.N."/>
            <person name="Grigoriev I.V."/>
            <person name="Debuchy R."/>
            <person name="Gladieux P."/>
            <person name="Thoren M.H."/>
            <person name="Johannesson H."/>
        </authorList>
    </citation>
    <scope>NUCLEOTIDE SEQUENCE</scope>
    <source>
        <strain evidence="1">PSN293</strain>
    </source>
</reference>
<reference evidence="1" key="1">
    <citation type="journal article" date="2023" name="Mol. Phylogenet. Evol.">
        <title>Genome-scale phylogeny and comparative genomics of the fungal order Sordariales.</title>
        <authorList>
            <person name="Hensen N."/>
            <person name="Bonometti L."/>
            <person name="Westerberg I."/>
            <person name="Brannstrom I.O."/>
            <person name="Guillou S."/>
            <person name="Cros-Aarteil S."/>
            <person name="Calhoun S."/>
            <person name="Haridas S."/>
            <person name="Kuo A."/>
            <person name="Mondo S."/>
            <person name="Pangilinan J."/>
            <person name="Riley R."/>
            <person name="LaButti K."/>
            <person name="Andreopoulos B."/>
            <person name="Lipzen A."/>
            <person name="Chen C."/>
            <person name="Yan M."/>
            <person name="Daum C."/>
            <person name="Ng V."/>
            <person name="Clum A."/>
            <person name="Steindorff A."/>
            <person name="Ohm R.A."/>
            <person name="Martin F."/>
            <person name="Silar P."/>
            <person name="Natvig D.O."/>
            <person name="Lalanne C."/>
            <person name="Gautier V."/>
            <person name="Ament-Velasquez S.L."/>
            <person name="Kruys A."/>
            <person name="Hutchinson M.I."/>
            <person name="Powell A.J."/>
            <person name="Barry K."/>
            <person name="Miller A.N."/>
            <person name="Grigoriev I.V."/>
            <person name="Debuchy R."/>
            <person name="Gladieux P."/>
            <person name="Hiltunen Thoren M."/>
            <person name="Johannesson H."/>
        </authorList>
    </citation>
    <scope>NUCLEOTIDE SEQUENCE</scope>
    <source>
        <strain evidence="1">PSN293</strain>
    </source>
</reference>
<accession>A0AAN6Y0G8</accession>
<sequence>MYSPLNEDLSLDDISGMQAIYAENNPLLPTLLGAGQELFQLLPNGLIYQRMVHPNNGWTIIDDNWKNHQIITKNGLLYLHHNQDGRIYQFGGAWKVFCLVHVVQFGQVVQLLDVDDPLGWKLPAGETNWQVLDEDPKNAAIACAGEFLFFWRNDRRLWEYLGETHPQTSYAGPVVRKVDDNMWNLSVGLDWPAGNGRRVVVVKSWGRIGERLT</sequence>
<keyword evidence="2" id="KW-1185">Reference proteome</keyword>
<evidence type="ECO:0000313" key="2">
    <source>
        <dbReference type="Proteomes" id="UP001301769"/>
    </source>
</evidence>
<organism evidence="1 2">
    <name type="scientific">Rhypophila decipiens</name>
    <dbReference type="NCBI Taxonomy" id="261697"/>
    <lineage>
        <taxon>Eukaryota</taxon>
        <taxon>Fungi</taxon>
        <taxon>Dikarya</taxon>
        <taxon>Ascomycota</taxon>
        <taxon>Pezizomycotina</taxon>
        <taxon>Sordariomycetes</taxon>
        <taxon>Sordariomycetidae</taxon>
        <taxon>Sordariales</taxon>
        <taxon>Naviculisporaceae</taxon>
        <taxon>Rhypophila</taxon>
    </lineage>
</organism>
<protein>
    <submittedName>
        <fullName evidence="1">Uncharacterized protein</fullName>
    </submittedName>
</protein>
<proteinExistence type="predicted"/>
<evidence type="ECO:0000313" key="1">
    <source>
        <dbReference type="EMBL" id="KAK4207042.1"/>
    </source>
</evidence>
<dbReference type="AlphaFoldDB" id="A0AAN6Y0G8"/>
<gene>
    <name evidence="1" type="ORF">QBC37DRAFT_406556</name>
</gene>
<comment type="caution">
    <text evidence="1">The sequence shown here is derived from an EMBL/GenBank/DDBJ whole genome shotgun (WGS) entry which is preliminary data.</text>
</comment>
<name>A0AAN6Y0G8_9PEZI</name>
<dbReference type="EMBL" id="MU858324">
    <property type="protein sequence ID" value="KAK4207042.1"/>
    <property type="molecule type" value="Genomic_DNA"/>
</dbReference>